<evidence type="ECO:0000313" key="3">
    <source>
        <dbReference type="Proteomes" id="UP001606302"/>
    </source>
</evidence>
<gene>
    <name evidence="2" type="ORF">ACG04Q_19495</name>
</gene>
<dbReference type="Proteomes" id="UP001606302">
    <property type="component" value="Unassembled WGS sequence"/>
</dbReference>
<dbReference type="RefSeq" id="WP_394512950.1">
    <property type="nucleotide sequence ID" value="NZ_JBIGHX010000007.1"/>
</dbReference>
<dbReference type="EMBL" id="JBIGHX010000007">
    <property type="protein sequence ID" value="MFG6463768.1"/>
    <property type="molecule type" value="Genomic_DNA"/>
</dbReference>
<evidence type="ECO:0000256" key="1">
    <source>
        <dbReference type="SAM" id="MobiDB-lite"/>
    </source>
</evidence>
<organism evidence="2 3">
    <name type="scientific">Pelomonas lactea</name>
    <dbReference type="NCBI Taxonomy" id="3299030"/>
    <lineage>
        <taxon>Bacteria</taxon>
        <taxon>Pseudomonadati</taxon>
        <taxon>Pseudomonadota</taxon>
        <taxon>Betaproteobacteria</taxon>
        <taxon>Burkholderiales</taxon>
        <taxon>Sphaerotilaceae</taxon>
        <taxon>Roseateles</taxon>
    </lineage>
</organism>
<protein>
    <recommendedName>
        <fullName evidence="4">Secreted protein</fullName>
    </recommendedName>
</protein>
<comment type="caution">
    <text evidence="2">The sequence shown here is derived from an EMBL/GenBank/DDBJ whole genome shotgun (WGS) entry which is preliminary data.</text>
</comment>
<name>A0ABW7GP83_9BURK</name>
<feature type="compositionally biased region" description="Low complexity" evidence="1">
    <location>
        <begin position="63"/>
        <end position="91"/>
    </location>
</feature>
<reference evidence="2 3" key="1">
    <citation type="submission" date="2024-08" db="EMBL/GenBank/DDBJ databases">
        <authorList>
            <person name="Lu H."/>
        </authorList>
    </citation>
    <scope>NUCLEOTIDE SEQUENCE [LARGE SCALE GENOMIC DNA]</scope>
    <source>
        <strain evidence="2 3">DXS20W</strain>
    </source>
</reference>
<evidence type="ECO:0000313" key="2">
    <source>
        <dbReference type="EMBL" id="MFG6463768.1"/>
    </source>
</evidence>
<evidence type="ECO:0008006" key="4">
    <source>
        <dbReference type="Google" id="ProtNLM"/>
    </source>
</evidence>
<keyword evidence="3" id="KW-1185">Reference proteome</keyword>
<proteinExistence type="predicted"/>
<sequence length="98" mass="9905">MFSFLSSFFGSFGCDSNASSTPIDMGPSVNTNGMPMIPGSCIDVTGEVYGSTTVGGISATDMSDTWSASSSGDTWSSSSSSDAWSSSSSCGGSFGNDW</sequence>
<feature type="region of interest" description="Disordered" evidence="1">
    <location>
        <begin position="63"/>
        <end position="98"/>
    </location>
</feature>
<accession>A0ABW7GP83</accession>